<keyword evidence="6" id="KW-0547">Nucleotide-binding</keyword>
<dbReference type="FunFam" id="3.40.50.300:FF:000163">
    <property type="entry name" value="Multidrug resistance-associated protein member 4"/>
    <property type="match status" value="1"/>
</dbReference>
<dbReference type="Gene3D" id="3.40.50.300">
    <property type="entry name" value="P-loop containing nucleotide triphosphate hydrolases"/>
    <property type="match status" value="1"/>
</dbReference>
<keyword evidence="14" id="KW-1185">Reference proteome</keyword>
<evidence type="ECO:0000259" key="11">
    <source>
        <dbReference type="PROSITE" id="PS50893"/>
    </source>
</evidence>
<comment type="caution">
    <text evidence="13">The sequence shown here is derived from an EMBL/GenBank/DDBJ whole genome shotgun (WGS) entry which is preliminary data.</text>
</comment>
<gene>
    <name evidence="13" type="ORF">CYMTET_23926</name>
</gene>
<dbReference type="PROSITE" id="PS50929">
    <property type="entry name" value="ABC_TM1F"/>
    <property type="match status" value="1"/>
</dbReference>
<evidence type="ECO:0000256" key="2">
    <source>
        <dbReference type="ARBA" id="ARBA00009726"/>
    </source>
</evidence>
<dbReference type="Pfam" id="PF00005">
    <property type="entry name" value="ABC_tran"/>
    <property type="match status" value="1"/>
</dbReference>
<sequence length="549" mass="60259">FYLGLYVCISLSAGLTTFLRQLGMLQLSMLASQNLHDQMWKAVLLCPLSFFQSTPVGRVTARFARDVDTIDQTLSEQISQALTCFSTCAASIITIAVISPFFTVVVLPLTGMYYIVMQLYRCTSRELKRLHAMTGSPIYANFSETLMGLDTIRAYGKTHKFSSKNAELVDRSNVTYFPLKMLERWVSLRLEMLGNLITVAVCVLCVYQKEVTYAGLAGLVIYRSLSITSLLGYTVRSLIETENQLTAVERIFEYIQALPQEAARNKPADQQLPSKWPEKGEIVFDNLVLTYRSGLEPALDGVTATVRGGERIGVVGRTGAGKSTLMTALFRLVEPQEGRILIDGVDICTLGLHTLRSNMSIVPQDPVLFSGSVRVNLDPACLTPGPFDDKLTAALEQVGLKDDVRLGDEVAEYGSNFSAGQRQLMCMVRCILRNPRILVLDEATSSVDYTTDAMIQNTIRTVFAQCTVLTIAHRLNTISDSDRIMCFEAGKIGNFDTPLALLNQGSIYADLVNEMGPEAAQQIRLSAQGGASAPASLSHSAEEVETVES</sequence>
<dbReference type="GO" id="GO:0005524">
    <property type="term" value="F:ATP binding"/>
    <property type="evidence" value="ECO:0007669"/>
    <property type="project" value="UniProtKB-KW"/>
</dbReference>
<evidence type="ECO:0000256" key="7">
    <source>
        <dbReference type="ARBA" id="ARBA00022840"/>
    </source>
</evidence>
<evidence type="ECO:0000259" key="12">
    <source>
        <dbReference type="PROSITE" id="PS50929"/>
    </source>
</evidence>
<dbReference type="GO" id="GO:0140359">
    <property type="term" value="F:ABC-type transporter activity"/>
    <property type="evidence" value="ECO:0007669"/>
    <property type="project" value="InterPro"/>
</dbReference>
<evidence type="ECO:0000256" key="4">
    <source>
        <dbReference type="ARBA" id="ARBA00022692"/>
    </source>
</evidence>
<dbReference type="InterPro" id="IPR017871">
    <property type="entry name" value="ABC_transporter-like_CS"/>
</dbReference>
<reference evidence="13 14" key="1">
    <citation type="journal article" date="2015" name="Genome Biol. Evol.">
        <title>Comparative Genomics of a Bacterivorous Green Alga Reveals Evolutionary Causalities and Consequences of Phago-Mixotrophic Mode of Nutrition.</title>
        <authorList>
            <person name="Burns J.A."/>
            <person name="Paasch A."/>
            <person name="Narechania A."/>
            <person name="Kim E."/>
        </authorList>
    </citation>
    <scope>NUCLEOTIDE SEQUENCE [LARGE SCALE GENOMIC DNA]</scope>
    <source>
        <strain evidence="13 14">PLY_AMNH</strain>
    </source>
</reference>
<evidence type="ECO:0000256" key="9">
    <source>
        <dbReference type="ARBA" id="ARBA00023136"/>
    </source>
</evidence>
<dbReference type="SMART" id="SM00382">
    <property type="entry name" value="AAA"/>
    <property type="match status" value="1"/>
</dbReference>
<keyword evidence="7" id="KW-0067">ATP-binding</keyword>
<keyword evidence="9 10" id="KW-0472">Membrane</keyword>
<dbReference type="InterPro" id="IPR050173">
    <property type="entry name" value="ABC_transporter_C-like"/>
</dbReference>
<dbReference type="FunFam" id="1.20.1560.10:FF:000013">
    <property type="entry name" value="ABC transporter C family member 2"/>
    <property type="match status" value="1"/>
</dbReference>
<dbReference type="InterPro" id="IPR011527">
    <property type="entry name" value="ABC1_TM_dom"/>
</dbReference>
<dbReference type="PROSITE" id="PS50893">
    <property type="entry name" value="ABC_TRANSPORTER_2"/>
    <property type="match status" value="1"/>
</dbReference>
<evidence type="ECO:0000313" key="14">
    <source>
        <dbReference type="Proteomes" id="UP001190700"/>
    </source>
</evidence>
<feature type="transmembrane region" description="Helical" evidence="10">
    <location>
        <begin position="92"/>
        <end position="116"/>
    </location>
</feature>
<evidence type="ECO:0000256" key="1">
    <source>
        <dbReference type="ARBA" id="ARBA00004128"/>
    </source>
</evidence>
<evidence type="ECO:0000256" key="8">
    <source>
        <dbReference type="ARBA" id="ARBA00022989"/>
    </source>
</evidence>
<feature type="transmembrane region" description="Helical" evidence="10">
    <location>
        <begin position="188"/>
        <end position="207"/>
    </location>
</feature>
<dbReference type="PANTHER" id="PTHR24223:SF443">
    <property type="entry name" value="MULTIDRUG-RESISTANCE LIKE PROTEIN 1, ISOFORM I"/>
    <property type="match status" value="1"/>
</dbReference>
<dbReference type="AlphaFoldDB" id="A0AAE0FYA8"/>
<dbReference type="InterPro" id="IPR003439">
    <property type="entry name" value="ABC_transporter-like_ATP-bd"/>
</dbReference>
<evidence type="ECO:0000256" key="10">
    <source>
        <dbReference type="SAM" id="Phobius"/>
    </source>
</evidence>
<protein>
    <submittedName>
        <fullName evidence="13">Uncharacterized protein</fullName>
    </submittedName>
</protein>
<feature type="non-terminal residue" evidence="13">
    <location>
        <position position="1"/>
    </location>
</feature>
<keyword evidence="4 10" id="KW-0812">Transmembrane</keyword>
<dbReference type="InterPro" id="IPR003593">
    <property type="entry name" value="AAA+_ATPase"/>
</dbReference>
<accession>A0AAE0FYA8</accession>
<organism evidence="13 14">
    <name type="scientific">Cymbomonas tetramitiformis</name>
    <dbReference type="NCBI Taxonomy" id="36881"/>
    <lineage>
        <taxon>Eukaryota</taxon>
        <taxon>Viridiplantae</taxon>
        <taxon>Chlorophyta</taxon>
        <taxon>Pyramimonadophyceae</taxon>
        <taxon>Pyramimonadales</taxon>
        <taxon>Pyramimonadaceae</taxon>
        <taxon>Cymbomonas</taxon>
    </lineage>
</organism>
<evidence type="ECO:0000256" key="6">
    <source>
        <dbReference type="ARBA" id="ARBA00022741"/>
    </source>
</evidence>
<dbReference type="SUPFAM" id="SSF90123">
    <property type="entry name" value="ABC transporter transmembrane region"/>
    <property type="match status" value="1"/>
</dbReference>
<dbReference type="PANTHER" id="PTHR24223">
    <property type="entry name" value="ATP-BINDING CASSETTE SUB-FAMILY C"/>
    <property type="match status" value="1"/>
</dbReference>
<dbReference type="InterPro" id="IPR027417">
    <property type="entry name" value="P-loop_NTPase"/>
</dbReference>
<dbReference type="Proteomes" id="UP001190700">
    <property type="component" value="Unassembled WGS sequence"/>
</dbReference>
<proteinExistence type="inferred from homology"/>
<keyword evidence="8 10" id="KW-1133">Transmembrane helix</keyword>
<dbReference type="Gene3D" id="1.20.1560.10">
    <property type="entry name" value="ABC transporter type 1, transmembrane domain"/>
    <property type="match status" value="1"/>
</dbReference>
<dbReference type="EMBL" id="LGRX02012357">
    <property type="protein sequence ID" value="KAK3267516.1"/>
    <property type="molecule type" value="Genomic_DNA"/>
</dbReference>
<dbReference type="InterPro" id="IPR036640">
    <property type="entry name" value="ABC1_TM_sf"/>
</dbReference>
<feature type="domain" description="ABC transmembrane type-1" evidence="12">
    <location>
        <begin position="1"/>
        <end position="222"/>
    </location>
</feature>
<dbReference type="GO" id="GO:0005774">
    <property type="term" value="C:vacuolar membrane"/>
    <property type="evidence" value="ECO:0007669"/>
    <property type="project" value="UniProtKB-SubCell"/>
</dbReference>
<dbReference type="GO" id="GO:0016887">
    <property type="term" value="F:ATP hydrolysis activity"/>
    <property type="evidence" value="ECO:0007669"/>
    <property type="project" value="InterPro"/>
</dbReference>
<dbReference type="CDD" id="cd18580">
    <property type="entry name" value="ABC_6TM_ABCC_D2"/>
    <property type="match status" value="1"/>
</dbReference>
<evidence type="ECO:0000313" key="13">
    <source>
        <dbReference type="EMBL" id="KAK3267516.1"/>
    </source>
</evidence>
<feature type="domain" description="ABC transporter" evidence="11">
    <location>
        <begin position="282"/>
        <end position="514"/>
    </location>
</feature>
<dbReference type="Pfam" id="PF00664">
    <property type="entry name" value="ABC_membrane"/>
    <property type="match status" value="1"/>
</dbReference>
<name>A0AAE0FYA8_9CHLO</name>
<dbReference type="PROSITE" id="PS00211">
    <property type="entry name" value="ABC_TRANSPORTER_1"/>
    <property type="match status" value="1"/>
</dbReference>
<comment type="subcellular location">
    <subcellularLocation>
        <location evidence="1">Vacuole membrane</location>
        <topology evidence="1">Multi-pass membrane protein</topology>
    </subcellularLocation>
</comment>
<dbReference type="InterPro" id="IPR044726">
    <property type="entry name" value="ABCC_6TM_D2"/>
</dbReference>
<keyword evidence="5" id="KW-0677">Repeat</keyword>
<dbReference type="CDD" id="cd03244">
    <property type="entry name" value="ABCC_MRP_domain2"/>
    <property type="match status" value="1"/>
</dbReference>
<dbReference type="SUPFAM" id="SSF52540">
    <property type="entry name" value="P-loop containing nucleoside triphosphate hydrolases"/>
    <property type="match status" value="1"/>
</dbReference>
<evidence type="ECO:0000256" key="3">
    <source>
        <dbReference type="ARBA" id="ARBA00022448"/>
    </source>
</evidence>
<comment type="similarity">
    <text evidence="2">Belongs to the ABC transporter superfamily. ABCC family. Conjugate transporter (TC 3.A.1.208) subfamily.</text>
</comment>
<keyword evidence="3" id="KW-0813">Transport</keyword>
<evidence type="ECO:0000256" key="5">
    <source>
        <dbReference type="ARBA" id="ARBA00022737"/>
    </source>
</evidence>